<keyword evidence="5" id="KW-0378">Hydrolase</keyword>
<keyword evidence="7" id="KW-0325">Glycoprotein</keyword>
<dbReference type="OrthoDB" id="5821688at2759"/>
<comment type="caution">
    <text evidence="10">The sequence shown here is derived from an EMBL/GenBank/DDBJ whole genome shotgun (WGS) entry which is preliminary data.</text>
</comment>
<feature type="coiled-coil region" evidence="8">
    <location>
        <begin position="157"/>
        <end position="184"/>
    </location>
</feature>
<dbReference type="Pfam" id="PF00328">
    <property type="entry name" value="His_Phos_2"/>
    <property type="match status" value="1"/>
</dbReference>
<evidence type="ECO:0000256" key="3">
    <source>
        <dbReference type="ARBA" id="ARBA00012646"/>
    </source>
</evidence>
<evidence type="ECO:0000256" key="4">
    <source>
        <dbReference type="ARBA" id="ARBA00022729"/>
    </source>
</evidence>
<dbReference type="InterPro" id="IPR050645">
    <property type="entry name" value="Histidine_acid_phosphatase"/>
</dbReference>
<evidence type="ECO:0000256" key="6">
    <source>
        <dbReference type="ARBA" id="ARBA00023157"/>
    </source>
</evidence>
<evidence type="ECO:0000256" key="7">
    <source>
        <dbReference type="ARBA" id="ARBA00023180"/>
    </source>
</evidence>
<dbReference type="AlphaFoldDB" id="A0A9P0PEP8"/>
<accession>A0A9P0PEP8</accession>
<name>A0A9P0PEP8_ACAOB</name>
<dbReference type="SUPFAM" id="SSF53254">
    <property type="entry name" value="Phosphoglycerate mutase-like"/>
    <property type="match status" value="1"/>
</dbReference>
<dbReference type="InterPro" id="IPR029033">
    <property type="entry name" value="His_PPase_superfam"/>
</dbReference>
<keyword evidence="6" id="KW-1015">Disulfide bond</keyword>
<keyword evidence="4 9" id="KW-0732">Signal</keyword>
<dbReference type="Gene3D" id="3.40.50.1240">
    <property type="entry name" value="Phosphoglycerate mutase-like"/>
    <property type="match status" value="1"/>
</dbReference>
<feature type="signal peptide" evidence="9">
    <location>
        <begin position="1"/>
        <end position="26"/>
    </location>
</feature>
<dbReference type="GO" id="GO:0003993">
    <property type="term" value="F:acid phosphatase activity"/>
    <property type="evidence" value="ECO:0007669"/>
    <property type="project" value="UniProtKB-EC"/>
</dbReference>
<dbReference type="PANTHER" id="PTHR11567">
    <property type="entry name" value="ACID PHOSPHATASE-RELATED"/>
    <property type="match status" value="1"/>
</dbReference>
<protein>
    <recommendedName>
        <fullName evidence="3">acid phosphatase</fullName>
        <ecNumber evidence="3">3.1.3.2</ecNumber>
    </recommendedName>
</protein>
<keyword evidence="8" id="KW-0175">Coiled coil</keyword>
<gene>
    <name evidence="10" type="ORF">ACAOBT_LOCUS13909</name>
</gene>
<dbReference type="InterPro" id="IPR000560">
    <property type="entry name" value="His_Pase_clade-2"/>
</dbReference>
<evidence type="ECO:0000313" key="10">
    <source>
        <dbReference type="EMBL" id="CAH1980320.1"/>
    </source>
</evidence>
<evidence type="ECO:0000256" key="5">
    <source>
        <dbReference type="ARBA" id="ARBA00022801"/>
    </source>
</evidence>
<proteinExistence type="inferred from homology"/>
<dbReference type="PANTHER" id="PTHR11567:SF211">
    <property type="entry name" value="PROSTATIC ACID PHOSPHATASE"/>
    <property type="match status" value="1"/>
</dbReference>
<evidence type="ECO:0000256" key="8">
    <source>
        <dbReference type="SAM" id="Coils"/>
    </source>
</evidence>
<evidence type="ECO:0000256" key="2">
    <source>
        <dbReference type="ARBA" id="ARBA00005375"/>
    </source>
</evidence>
<sequence length="391" mass="45008">MGGLFRRLVLLGIINLIVTVVHNVVAEDDELVAVALIFRHGDRTPRVSFPKDKYFNITYFPEGLGQLINSGKLRSYQLGTYIRQRYNTFISQKYKPQEIYVISSDRDRSLMSAEAMLAALYPPVPEDRFLGNLLWQPIPVHSVQDKYDNFIRMTAKCPKFDKLLEEANREFDKLKEKYPDVFRTIYENTGWDVVDIGHMKDLYTTMYVYRTSFPSYVPDWYKSLDEEIMTYLGGASFAMPTYRRDLQRLMAGPLFNYMMNHLNDAVEGKKPKFLVISGHDTTIAPALNTLGCFDYEPPEFSSAAFWEVYRSKDGKHYMKILYKKNSDSPAELIQKDGCVSILPLETFRANIAPVQLSDEDWCQECVSAGSKNLGSIFLLISCIVSVFSRYI</sequence>
<comment type="similarity">
    <text evidence="2">Belongs to the histidine acid phosphatase family.</text>
</comment>
<dbReference type="CDD" id="cd07061">
    <property type="entry name" value="HP_HAP_like"/>
    <property type="match status" value="1"/>
</dbReference>
<dbReference type="InterPro" id="IPR033379">
    <property type="entry name" value="Acid_Pase_AS"/>
</dbReference>
<dbReference type="PROSITE" id="PS00616">
    <property type="entry name" value="HIS_ACID_PHOSPHAT_1"/>
    <property type="match status" value="1"/>
</dbReference>
<dbReference type="Proteomes" id="UP001152888">
    <property type="component" value="Unassembled WGS sequence"/>
</dbReference>
<evidence type="ECO:0000313" key="11">
    <source>
        <dbReference type="Proteomes" id="UP001152888"/>
    </source>
</evidence>
<reference evidence="10" key="1">
    <citation type="submission" date="2022-03" db="EMBL/GenBank/DDBJ databases">
        <authorList>
            <person name="Sayadi A."/>
        </authorList>
    </citation>
    <scope>NUCLEOTIDE SEQUENCE</scope>
</reference>
<organism evidence="10 11">
    <name type="scientific">Acanthoscelides obtectus</name>
    <name type="common">Bean weevil</name>
    <name type="synonym">Bruchus obtectus</name>
    <dbReference type="NCBI Taxonomy" id="200917"/>
    <lineage>
        <taxon>Eukaryota</taxon>
        <taxon>Metazoa</taxon>
        <taxon>Ecdysozoa</taxon>
        <taxon>Arthropoda</taxon>
        <taxon>Hexapoda</taxon>
        <taxon>Insecta</taxon>
        <taxon>Pterygota</taxon>
        <taxon>Neoptera</taxon>
        <taxon>Endopterygota</taxon>
        <taxon>Coleoptera</taxon>
        <taxon>Polyphaga</taxon>
        <taxon>Cucujiformia</taxon>
        <taxon>Chrysomeloidea</taxon>
        <taxon>Chrysomelidae</taxon>
        <taxon>Bruchinae</taxon>
        <taxon>Bruchini</taxon>
        <taxon>Acanthoscelides</taxon>
    </lineage>
</organism>
<dbReference type="EC" id="3.1.3.2" evidence="3"/>
<comment type="catalytic activity">
    <reaction evidence="1">
        <text>a phosphate monoester + H2O = an alcohol + phosphate</text>
        <dbReference type="Rhea" id="RHEA:15017"/>
        <dbReference type="ChEBI" id="CHEBI:15377"/>
        <dbReference type="ChEBI" id="CHEBI:30879"/>
        <dbReference type="ChEBI" id="CHEBI:43474"/>
        <dbReference type="ChEBI" id="CHEBI:67140"/>
        <dbReference type="EC" id="3.1.3.2"/>
    </reaction>
</comment>
<dbReference type="EMBL" id="CAKOFQ010006893">
    <property type="protein sequence ID" value="CAH1980320.1"/>
    <property type="molecule type" value="Genomic_DNA"/>
</dbReference>
<keyword evidence="11" id="KW-1185">Reference proteome</keyword>
<feature type="chain" id="PRO_5040399735" description="acid phosphatase" evidence="9">
    <location>
        <begin position="27"/>
        <end position="391"/>
    </location>
</feature>
<evidence type="ECO:0000256" key="1">
    <source>
        <dbReference type="ARBA" id="ARBA00000032"/>
    </source>
</evidence>
<evidence type="ECO:0000256" key="9">
    <source>
        <dbReference type="SAM" id="SignalP"/>
    </source>
</evidence>